<dbReference type="InterPro" id="IPR001609">
    <property type="entry name" value="Myosin_head_motor_dom-like"/>
</dbReference>
<keyword evidence="1" id="KW-0505">Motor protein</keyword>
<keyword evidence="1" id="KW-0518">Myosin</keyword>
<comment type="caution">
    <text evidence="1">Lacks conserved residue(s) required for the propagation of feature annotation.</text>
</comment>
<name>A0ABQ9WKM9_SAGOE</name>
<keyword evidence="4" id="KW-1185">Reference proteome</keyword>
<gene>
    <name evidence="3" type="ORF">P7K49_002669</name>
</gene>
<evidence type="ECO:0000259" key="2">
    <source>
        <dbReference type="PROSITE" id="PS51456"/>
    </source>
</evidence>
<comment type="caution">
    <text evidence="3">The sequence shown here is derived from an EMBL/GenBank/DDBJ whole genome shotgun (WGS) entry which is preliminary data.</text>
</comment>
<evidence type="ECO:0000256" key="1">
    <source>
        <dbReference type="PROSITE-ProRule" id="PRU00782"/>
    </source>
</evidence>
<comment type="similarity">
    <text evidence="1">Belongs to the TRAFAC class myosin-kinesin ATPase superfamily. Myosin family.</text>
</comment>
<dbReference type="SUPFAM" id="SSF52540">
    <property type="entry name" value="P-loop containing nucleoside triphosphate hydrolases"/>
    <property type="match status" value="1"/>
</dbReference>
<dbReference type="Proteomes" id="UP001266305">
    <property type="component" value="Unassembled WGS sequence"/>
</dbReference>
<feature type="domain" description="Myosin motor" evidence="2">
    <location>
        <begin position="1"/>
        <end position="165"/>
    </location>
</feature>
<dbReference type="InterPro" id="IPR027417">
    <property type="entry name" value="P-loop_NTPase"/>
</dbReference>
<evidence type="ECO:0000313" key="4">
    <source>
        <dbReference type="Proteomes" id="UP001266305"/>
    </source>
</evidence>
<organism evidence="3 4">
    <name type="scientific">Saguinus oedipus</name>
    <name type="common">Cotton-top tamarin</name>
    <name type="synonym">Oedipomidas oedipus</name>
    <dbReference type="NCBI Taxonomy" id="9490"/>
    <lineage>
        <taxon>Eukaryota</taxon>
        <taxon>Metazoa</taxon>
        <taxon>Chordata</taxon>
        <taxon>Craniata</taxon>
        <taxon>Vertebrata</taxon>
        <taxon>Euteleostomi</taxon>
        <taxon>Mammalia</taxon>
        <taxon>Eutheria</taxon>
        <taxon>Euarchontoglires</taxon>
        <taxon>Primates</taxon>
        <taxon>Haplorrhini</taxon>
        <taxon>Platyrrhini</taxon>
        <taxon>Cebidae</taxon>
        <taxon>Callitrichinae</taxon>
        <taxon>Saguinus</taxon>
    </lineage>
</organism>
<dbReference type="EMBL" id="JASSZA010000001">
    <property type="protein sequence ID" value="KAK2121283.1"/>
    <property type="molecule type" value="Genomic_DNA"/>
</dbReference>
<accession>A0ABQ9WKM9</accession>
<proteinExistence type="inferred from homology"/>
<evidence type="ECO:0000313" key="3">
    <source>
        <dbReference type="EMBL" id="KAK2121283.1"/>
    </source>
</evidence>
<dbReference type="Gene3D" id="1.20.120.720">
    <property type="entry name" value="Myosin VI head, motor domain, U50 subdomain"/>
    <property type="match status" value="1"/>
</dbReference>
<reference evidence="3 4" key="1">
    <citation type="submission" date="2023-05" db="EMBL/GenBank/DDBJ databases">
        <title>B98-5 Cell Line De Novo Hybrid Assembly: An Optical Mapping Approach.</title>
        <authorList>
            <person name="Kananen K."/>
            <person name="Auerbach J.A."/>
            <person name="Kautto E."/>
            <person name="Blachly J.S."/>
        </authorList>
    </citation>
    <scope>NUCLEOTIDE SEQUENCE [LARGE SCALE GENOMIC DNA]</scope>
    <source>
        <strain evidence="3">B95-8</strain>
        <tissue evidence="3">Cell line</tissue>
    </source>
</reference>
<keyword evidence="1" id="KW-0009">Actin-binding</keyword>
<dbReference type="PROSITE" id="PS51456">
    <property type="entry name" value="MYOSIN_MOTOR"/>
    <property type="match status" value="1"/>
</dbReference>
<protein>
    <recommendedName>
        <fullName evidence="2">Myosin motor domain-containing protein</fullName>
    </recommendedName>
</protein>
<sequence length="165" mass="18202">MPMFCSRAVGRKQFMRFEWANYAAEALGCEYEELNTATFKHHLRQIIQQVTFGPSRWGLEDEEASSGLKMTGMECVEGMASGLYQELFVAVVSLINRDGSNMAEIWNGPGCASEVPLRGCTAASVFHPYEQRTKPRLGNPLSSFSAELIQSLGKGLPSSSVKAER</sequence>